<evidence type="ECO:0000313" key="12">
    <source>
        <dbReference type="Proteomes" id="UP000194860"/>
    </source>
</evidence>
<dbReference type="InterPro" id="IPR038501">
    <property type="entry name" value="Spore_GerAC_C_sf"/>
</dbReference>
<keyword evidence="3" id="KW-0309">Germination</keyword>
<comment type="subcellular location">
    <subcellularLocation>
        <location evidence="1">Membrane</location>
        <topology evidence="1">Lipid-anchor</topology>
    </subcellularLocation>
</comment>
<dbReference type="AlphaFoldDB" id="A0A243AI01"/>
<gene>
    <name evidence="11" type="ORF">BK732_11510</name>
</gene>
<dbReference type="InterPro" id="IPR057336">
    <property type="entry name" value="GerAC_N"/>
</dbReference>
<name>A0A243AI01_BACTU</name>
<dbReference type="Pfam" id="PF25198">
    <property type="entry name" value="Spore_GerAC_N"/>
    <property type="match status" value="1"/>
</dbReference>
<reference evidence="11 12" key="1">
    <citation type="submission" date="2016-10" db="EMBL/GenBank/DDBJ databases">
        <title>Comparative genomics of Bacillus thuringiensis reveals a path to pathogens against multiple invertebrate hosts.</title>
        <authorList>
            <person name="Zheng J."/>
            <person name="Gao Q."/>
            <person name="Liu H."/>
            <person name="Peng D."/>
            <person name="Ruan L."/>
            <person name="Sun M."/>
        </authorList>
    </citation>
    <scope>NUCLEOTIDE SEQUENCE [LARGE SCALE GENOMIC DNA]</scope>
    <source>
        <strain evidence="11">BGSC 4BM1</strain>
    </source>
</reference>
<evidence type="ECO:0000256" key="3">
    <source>
        <dbReference type="ARBA" id="ARBA00022544"/>
    </source>
</evidence>
<dbReference type="EMBL" id="NFDG01000084">
    <property type="protein sequence ID" value="OTY21446.1"/>
    <property type="molecule type" value="Genomic_DNA"/>
</dbReference>
<comment type="caution">
    <text evidence="11">The sequence shown here is derived from an EMBL/GenBank/DDBJ whole genome shotgun (WGS) entry which is preliminary data.</text>
</comment>
<protein>
    <submittedName>
        <fullName evidence="11">Spore gernimation protein XA</fullName>
    </submittedName>
</protein>
<evidence type="ECO:0000256" key="2">
    <source>
        <dbReference type="ARBA" id="ARBA00007886"/>
    </source>
</evidence>
<evidence type="ECO:0000313" key="11">
    <source>
        <dbReference type="EMBL" id="OTY21446.1"/>
    </source>
</evidence>
<dbReference type="InterPro" id="IPR046953">
    <property type="entry name" value="Spore_GerAC-like_C"/>
</dbReference>
<dbReference type="Pfam" id="PF05504">
    <property type="entry name" value="Spore_GerAC"/>
    <property type="match status" value="1"/>
</dbReference>
<keyword evidence="6" id="KW-0564">Palmitate</keyword>
<accession>A0A243AI01</accession>
<feature type="domain" description="Spore germination protein N-terminal" evidence="10">
    <location>
        <begin position="21"/>
        <end position="185"/>
    </location>
</feature>
<dbReference type="Proteomes" id="UP000194860">
    <property type="component" value="Unassembled WGS sequence"/>
</dbReference>
<dbReference type="GO" id="GO:0016020">
    <property type="term" value="C:membrane"/>
    <property type="evidence" value="ECO:0007669"/>
    <property type="project" value="UniProtKB-SubCell"/>
</dbReference>
<feature type="signal peptide" evidence="8">
    <location>
        <begin position="1"/>
        <end position="20"/>
    </location>
</feature>
<dbReference type="GO" id="GO:0009847">
    <property type="term" value="P:spore germination"/>
    <property type="evidence" value="ECO:0007669"/>
    <property type="project" value="InterPro"/>
</dbReference>
<evidence type="ECO:0000256" key="5">
    <source>
        <dbReference type="ARBA" id="ARBA00023136"/>
    </source>
</evidence>
<evidence type="ECO:0000256" key="7">
    <source>
        <dbReference type="ARBA" id="ARBA00023288"/>
    </source>
</evidence>
<evidence type="ECO:0000259" key="10">
    <source>
        <dbReference type="Pfam" id="PF25198"/>
    </source>
</evidence>
<feature type="chain" id="PRO_5038727893" evidence="8">
    <location>
        <begin position="21"/>
        <end position="359"/>
    </location>
</feature>
<dbReference type="Gene3D" id="3.30.300.210">
    <property type="entry name" value="Nutrient germinant receptor protein C, domain 3"/>
    <property type="match status" value="1"/>
</dbReference>
<evidence type="ECO:0000256" key="4">
    <source>
        <dbReference type="ARBA" id="ARBA00022729"/>
    </source>
</evidence>
<evidence type="ECO:0000256" key="6">
    <source>
        <dbReference type="ARBA" id="ARBA00023139"/>
    </source>
</evidence>
<dbReference type="RefSeq" id="WP_088031796.1">
    <property type="nucleotide sequence ID" value="NZ_NFDG01000084.1"/>
</dbReference>
<organism evidence="11 12">
    <name type="scientific">Bacillus thuringiensis serovar navarrensis</name>
    <dbReference type="NCBI Taxonomy" id="339658"/>
    <lineage>
        <taxon>Bacteria</taxon>
        <taxon>Bacillati</taxon>
        <taxon>Bacillota</taxon>
        <taxon>Bacilli</taxon>
        <taxon>Bacillales</taxon>
        <taxon>Bacillaceae</taxon>
        <taxon>Bacillus</taxon>
        <taxon>Bacillus cereus group</taxon>
    </lineage>
</organism>
<keyword evidence="7" id="KW-0449">Lipoprotein</keyword>
<dbReference type="PANTHER" id="PTHR35789:SF1">
    <property type="entry name" value="SPORE GERMINATION PROTEIN B3"/>
    <property type="match status" value="1"/>
</dbReference>
<proteinExistence type="inferred from homology"/>
<dbReference type="PROSITE" id="PS51257">
    <property type="entry name" value="PROKAR_LIPOPROTEIN"/>
    <property type="match status" value="1"/>
</dbReference>
<keyword evidence="5" id="KW-0472">Membrane</keyword>
<dbReference type="InterPro" id="IPR008844">
    <property type="entry name" value="Spore_GerAC-like"/>
</dbReference>
<evidence type="ECO:0000256" key="8">
    <source>
        <dbReference type="SAM" id="SignalP"/>
    </source>
</evidence>
<comment type="similarity">
    <text evidence="2">Belongs to the GerABKC lipoprotein family.</text>
</comment>
<keyword evidence="4 8" id="KW-0732">Signal</keyword>
<evidence type="ECO:0000256" key="1">
    <source>
        <dbReference type="ARBA" id="ARBA00004635"/>
    </source>
</evidence>
<evidence type="ECO:0000259" key="9">
    <source>
        <dbReference type="Pfam" id="PF05504"/>
    </source>
</evidence>
<dbReference type="NCBIfam" id="TIGR02887">
    <property type="entry name" value="spore_ger_x_C"/>
    <property type="match status" value="1"/>
</dbReference>
<feature type="domain" description="Spore germination GerAC-like C-terminal" evidence="9">
    <location>
        <begin position="194"/>
        <end position="356"/>
    </location>
</feature>
<sequence>MKKWLFFLILSVLLAGCAKTKIVDDIGLVQVVAYDVEDENKLQGTFAVSVYKDSGEGQTKIYSASGKTSKEVLARASEKSSGPLELGQLRMIIFDKKLAKKGMKEILETANRIPNIGNSVYLAITNEKGESLLKGTYSKEKGVSTYLSSLIEQNIKNGVQPKTNLYLFLNQLYDDARDSYLPLISKKGNSLEVNGVVLFKRYRMVDTLSSKDLFIFKVLTDKFQHGTYQFHLPGFSDNYATIENIRAGTKYKMKGNSRNPFIDAHIQVKGEIQEITKTKSLDNANEIRKLEKIMENEIEQKATKLIKRFINKGTDPIGLRKFGRTQTRKWNDKEWENSYKHLRFHVTSDVKITQSGVTE</sequence>
<dbReference type="PANTHER" id="PTHR35789">
    <property type="entry name" value="SPORE GERMINATION PROTEIN B3"/>
    <property type="match status" value="1"/>
</dbReference>